<protein>
    <submittedName>
        <fullName evidence="13">VP2 protein</fullName>
    </submittedName>
</protein>
<dbReference type="InterPro" id="IPR014759">
    <property type="entry name" value="Helicase_SF3_ssRNA_vir"/>
</dbReference>
<dbReference type="GO" id="GO:0006351">
    <property type="term" value="P:DNA-templated transcription"/>
    <property type="evidence" value="ECO:0007669"/>
    <property type="project" value="InterPro"/>
</dbReference>
<sequence length="2079" mass="237193">MVQIATINIMICNKIKNSLYYVINSVLRSIGVMIPVNELSQHKGFYIFVLVSMYIVSCAQSFLVKRIIRFRIADNILRNTGFDEHLNALHFLGGYVWQLLSLYLMYKCVTAYLYEITYPIRVVRDYFSRDNQRPSFLASCLMQLREYPLAFASLVYQFTKVESRSDLISSLTILSSLLKLPQNIWDTVLSSIRTTPVIEGQEEMIEEISGILAVGLTLTKAEIGDIDVGNFILNVDRNQRACDNIIKRVTPLLTKIGLVKDSNYSTILEVAKEVNELVAEETWLKINLRTSPNVLLETENAVRIETLRKNVALLRTKLNTLTTKELRSDKVVCECQKILATLETLLVDVSVLEKSNQTRVKPVGVCIQGEKQIGKTNLVDILTKKVTAYVESKGGLAFRNAKNWNTWCIQSRDEFDTGYFGQEITYDDDAFQKKDNTDHERWFTFISNSPVGTNQADLKQKGLMYKSKLVFATCNFLPTKSITIEDIDALHARFPHTIVMRRNEKPMPKGNGRSETYDWVDMFYGPMGKAVSAMSSNAPSGSREVAGLVRKTMDEIVKLIGDDLILQEAFYKSCIAPEGRSVIVQGVEQAQNRYYESYINRVDIYKQEQDPAYGHLSEYLRGQLTPFHAQKMDETKLRDYTRENMLSFRAWNVIHSMVLKKDTTYDEWFHDYLSRMIRSYEGDDVTVFGEIKTHPYHGLQLMAVRTMLAKGELWPESQAIESQVEKRVKEYLDYELKILDSDIVCLALAKLALSEVNQAIVKSTWKDVGPWVMALRNKVTGKNFVETLDVYPCTLADFLLTLENWEVIENDTNRTLFKSFYTQKMLFIPVGRDLYAWSPLIERGMKFVKVTAEFRDLKVQIVNKVSWRIDWTRRPEFPIITSPEGQLQNGLPINLDVHMKWIDMVKEGKTRNHTLVNVERIHYLWGKIRYGPFEPSAEQLCYLQGLQERLSPVSRLCKQVRQRIADEVSSKYTTLANYYTTLTRDGMGGLLSILSRLGIPINDYWNDLLVDKAPVLTGALVATVTSLLIIALVKMFRYGIEGEEQSKGEKRAKQKKIVTTKLHKLKMTRGKEQAEGDSLDTVWRYDLGDKAKVDTEIVEDLLDHLSEVNNLHIAALSLNEAEPEKPLEHLVPEALKHKPALNFSVGYGAWEESYDFDYVSAQCPEWKIVDSDREEGRRVIRFKVRGYGTMDEATKILDRVVHLSDYYKPADWLFEMYVKKEGVDDLMWNIELSLLSAISEGKVIPYTRAHIRNIANVATMLNSGAPVDIKEIVTGTAQSESEAHSVANSIILHNQVKLNCLPDEDVNIRTSKGVSVYGLASGNVIMLPAHAVRYNRWIRFCRPGNNPVFGIAFVEEGMIDTRRDIAVADIMTKSQAETKLQHRGFSVELSLYDNQTFQFRSLANHLLTREQAEVSWMDCQTLHYFGSSRTFALGKTTTYEVMEYEIGTNLTEEKKLVASKQMLESSLHLSQRGDCGSPVILATGKKAGKLLGFHAYLSAGRKTWYSAILTQEDLKVITGAEHGWEDPWEKLINRKGLPTDLPNGPEVEFVGQFARPSPPVTNNSLDHWHKSPFADQFEEQLAPGRLDPYDPYIEAELPVNRAGRKSLVLGPNSEMAKELPQLDQSLIDWCVKVLTVEQAAMFKAQQTLTKVSDDIEEVLDYALNGSTDNDYVRGMEINKAAGLPWSLNGTPKKSDFITLDEETGVRSFKDDVNGNALKARVKTKLQQALEGRRILSFSSSKLKDQPIKIAQAKSGRTRVFHCIPVDLILFQASLYGPYKEAYTRAGLKAFHAVGIDPKSVGWAELAAYMTRHPNYFDADYKNYDKYLHRQVYKAVRKIQRSVIQIVCPDNWDIARAVEEEDAIDTYVVDYATVYKTNRANKSGSYTTTIDNCLANDLYGLYAWVKSTGVKSLHTYRTHVSSVAFGDDIIKSVSDKFKDRYNYITYRDVLNETGHVITPGSKDGEEKPFTTFENLQFLKRGFKMYEGMVLAPLLQRSIEGPFVWTDILEEQTTVWVNLVREQLIEACLWGEDYYYQLCDKLKCGNNRDLNAALAPLLENSWEETFREFHDRYYVVKRGNF</sequence>
<dbReference type="EMBL" id="PP626168">
    <property type="protein sequence ID" value="XBO77553.1"/>
    <property type="molecule type" value="Genomic_RNA"/>
</dbReference>
<organism evidence="13">
    <name type="scientific">Zeugodacus cucurbitae nora virus 3</name>
    <dbReference type="NCBI Taxonomy" id="3159469"/>
    <lineage>
        <taxon>Viruses</taxon>
        <taxon>Riboviria</taxon>
        <taxon>Orthornavirae</taxon>
        <taxon>Pisuviricota</taxon>
        <taxon>Pisoniviricetes</taxon>
        <taxon>Picornavirales</taxon>
        <taxon>Noraviridae</taxon>
    </lineage>
</organism>
<evidence type="ECO:0000256" key="5">
    <source>
        <dbReference type="ARBA" id="ARBA00022741"/>
    </source>
</evidence>
<keyword evidence="7" id="KW-0788">Thiol protease</keyword>
<dbReference type="InterPro" id="IPR007094">
    <property type="entry name" value="RNA-dir_pol_PSvirus"/>
</dbReference>
<keyword evidence="2" id="KW-0645">Protease</keyword>
<keyword evidence="10" id="KW-0472">Membrane</keyword>
<reference evidence="13" key="1">
    <citation type="journal article" date="2024" name="J. Invertebr. Pathol.">
        <title>RNA virus diversity and prevalence in field and laboratory populations of melon fly throughout its distribution.</title>
        <authorList>
            <person name="Kumar Pradhan S."/>
            <person name="Morrow J.L."/>
            <person name="Sharpe S.R."/>
            <person name="Karuppannasamy A."/>
            <person name="Ramasamy E."/>
            <person name="Bynakal S."/>
            <person name="Maligeppagol M."/>
            <person name="Ramasamy A."/>
            <person name="Riegler M."/>
        </authorList>
    </citation>
    <scope>NUCLEOTIDE SEQUENCE</scope>
    <source>
        <strain evidence="13">ZcNV3</strain>
    </source>
</reference>
<feature type="domain" description="RdRp catalytic" evidence="11">
    <location>
        <begin position="1813"/>
        <end position="1940"/>
    </location>
</feature>
<evidence type="ECO:0000256" key="8">
    <source>
        <dbReference type="ARBA" id="ARBA00022840"/>
    </source>
</evidence>
<keyword evidence="10" id="KW-1133">Transmembrane helix</keyword>
<dbReference type="InterPro" id="IPR001205">
    <property type="entry name" value="RNA-dir_pol_C"/>
</dbReference>
<keyword evidence="5" id="KW-0547">Nucleotide-binding</keyword>
<dbReference type="Gene3D" id="3.30.70.270">
    <property type="match status" value="1"/>
</dbReference>
<name>A0AAU7L0K1_9VIRU</name>
<dbReference type="Pfam" id="PF00680">
    <property type="entry name" value="RdRP_1"/>
    <property type="match status" value="1"/>
</dbReference>
<dbReference type="PROSITE" id="PS51218">
    <property type="entry name" value="SF3_HELICASE_2"/>
    <property type="match status" value="1"/>
</dbReference>
<evidence type="ECO:0000256" key="3">
    <source>
        <dbReference type="ARBA" id="ARBA00022679"/>
    </source>
</evidence>
<accession>A0AAU7L0K1</accession>
<keyword evidence="6" id="KW-0378">Hydrolase</keyword>
<keyword evidence="4" id="KW-0548">Nucleotidyltransferase</keyword>
<evidence type="ECO:0000259" key="11">
    <source>
        <dbReference type="PROSITE" id="PS50507"/>
    </source>
</evidence>
<dbReference type="PROSITE" id="PS50507">
    <property type="entry name" value="RDRP_SSRNA_POS"/>
    <property type="match status" value="1"/>
</dbReference>
<dbReference type="SUPFAM" id="SSF56672">
    <property type="entry name" value="DNA/RNA polymerases"/>
    <property type="match status" value="1"/>
</dbReference>
<dbReference type="GO" id="GO:0003724">
    <property type="term" value="F:RNA helicase activity"/>
    <property type="evidence" value="ECO:0007669"/>
    <property type="project" value="InterPro"/>
</dbReference>
<evidence type="ECO:0000256" key="2">
    <source>
        <dbReference type="ARBA" id="ARBA00022670"/>
    </source>
</evidence>
<keyword evidence="3" id="KW-0808">Transferase</keyword>
<evidence type="ECO:0000256" key="6">
    <source>
        <dbReference type="ARBA" id="ARBA00022801"/>
    </source>
</evidence>
<keyword evidence="10" id="KW-0812">Transmembrane</keyword>
<dbReference type="InterPro" id="IPR000605">
    <property type="entry name" value="Helicase_SF3_ssDNA/RNA_vir"/>
</dbReference>
<dbReference type="InterPro" id="IPR043502">
    <property type="entry name" value="DNA/RNA_pol_sf"/>
</dbReference>
<evidence type="ECO:0000259" key="12">
    <source>
        <dbReference type="PROSITE" id="PS51218"/>
    </source>
</evidence>
<evidence type="ECO:0000256" key="10">
    <source>
        <dbReference type="SAM" id="Phobius"/>
    </source>
</evidence>
<evidence type="ECO:0000313" key="13">
    <source>
        <dbReference type="EMBL" id="XBO77553.1"/>
    </source>
</evidence>
<reference evidence="13" key="2">
    <citation type="submission" date="2024-04" db="EMBL/GenBank/DDBJ databases">
        <authorList>
            <person name="Kumar Pradhan S."/>
            <person name="Morrow J.L."/>
            <person name="Sharpe S.R."/>
            <person name="Karupannasamy A."/>
            <person name="Bynakal S."/>
            <person name="Ramasamy A."/>
            <person name="Riegler M."/>
        </authorList>
    </citation>
    <scope>NUCLEOTIDE SEQUENCE</scope>
    <source>
        <strain evidence="13">ZcNV3</strain>
    </source>
</reference>
<dbReference type="CDD" id="cd23200">
    <property type="entry name" value="Nora-virus_RdRp"/>
    <property type="match status" value="1"/>
</dbReference>
<evidence type="ECO:0000256" key="1">
    <source>
        <dbReference type="ARBA" id="ARBA00022484"/>
    </source>
</evidence>
<dbReference type="GO" id="GO:0006508">
    <property type="term" value="P:proteolysis"/>
    <property type="evidence" value="ECO:0007669"/>
    <property type="project" value="UniProtKB-KW"/>
</dbReference>
<keyword evidence="8" id="KW-0067">ATP-binding</keyword>
<keyword evidence="9" id="KW-0693">Viral RNA replication</keyword>
<dbReference type="GO" id="GO:0039694">
    <property type="term" value="P:viral RNA genome replication"/>
    <property type="evidence" value="ECO:0007669"/>
    <property type="project" value="InterPro"/>
</dbReference>
<dbReference type="GO" id="GO:0003723">
    <property type="term" value="F:RNA binding"/>
    <property type="evidence" value="ECO:0007669"/>
    <property type="project" value="InterPro"/>
</dbReference>
<dbReference type="GO" id="GO:0003968">
    <property type="term" value="F:RNA-directed RNA polymerase activity"/>
    <property type="evidence" value="ECO:0007669"/>
    <property type="project" value="UniProtKB-KW"/>
</dbReference>
<feature type="domain" description="SF3 helicase" evidence="12">
    <location>
        <begin position="343"/>
        <end position="514"/>
    </location>
</feature>
<evidence type="ECO:0000256" key="9">
    <source>
        <dbReference type="ARBA" id="ARBA00022953"/>
    </source>
</evidence>
<dbReference type="SUPFAM" id="SSF50494">
    <property type="entry name" value="Trypsin-like serine proteases"/>
    <property type="match status" value="1"/>
</dbReference>
<dbReference type="Pfam" id="PF00910">
    <property type="entry name" value="RNA_helicase"/>
    <property type="match status" value="1"/>
</dbReference>
<dbReference type="GO" id="GO:0005524">
    <property type="term" value="F:ATP binding"/>
    <property type="evidence" value="ECO:0007669"/>
    <property type="project" value="UniProtKB-KW"/>
</dbReference>
<feature type="transmembrane region" description="Helical" evidence="10">
    <location>
        <begin position="45"/>
        <end position="64"/>
    </location>
</feature>
<evidence type="ECO:0000256" key="7">
    <source>
        <dbReference type="ARBA" id="ARBA00022807"/>
    </source>
</evidence>
<proteinExistence type="predicted"/>
<keyword evidence="1" id="KW-0696">RNA-directed RNA polymerase</keyword>
<dbReference type="GO" id="GO:0008234">
    <property type="term" value="F:cysteine-type peptidase activity"/>
    <property type="evidence" value="ECO:0007669"/>
    <property type="project" value="UniProtKB-KW"/>
</dbReference>
<dbReference type="InterPro" id="IPR009003">
    <property type="entry name" value="Peptidase_S1_PA"/>
</dbReference>
<dbReference type="InterPro" id="IPR043128">
    <property type="entry name" value="Rev_trsase/Diguanyl_cyclase"/>
</dbReference>
<evidence type="ECO:0000256" key="4">
    <source>
        <dbReference type="ARBA" id="ARBA00022695"/>
    </source>
</evidence>